<dbReference type="Gene3D" id="4.10.1000.10">
    <property type="entry name" value="Zinc finger, CCCH-type"/>
    <property type="match status" value="1"/>
</dbReference>
<protein>
    <recommendedName>
        <fullName evidence="3">C3H1-type domain-containing protein</fullName>
    </recommendedName>
</protein>
<dbReference type="Proteomes" id="UP000030754">
    <property type="component" value="Unassembled WGS sequence"/>
</dbReference>
<feature type="compositionally biased region" description="Polar residues" evidence="2">
    <location>
        <begin position="476"/>
        <end position="487"/>
    </location>
</feature>
<proteinExistence type="predicted"/>
<reference evidence="4" key="1">
    <citation type="submission" date="2013-10" db="EMBL/GenBank/DDBJ databases">
        <title>Genomic analysis of the causative agents of coccidiosis in chickens.</title>
        <authorList>
            <person name="Reid A.J."/>
            <person name="Blake D."/>
            <person name="Billington K."/>
            <person name="Browne H."/>
            <person name="Dunn M."/>
            <person name="Hung S."/>
            <person name="Kawahara F."/>
            <person name="Miranda-Saavedra D."/>
            <person name="Mourier T."/>
            <person name="Nagra H."/>
            <person name="Otto T.D."/>
            <person name="Rawlings N."/>
            <person name="Sanchez A."/>
            <person name="Sanders M."/>
            <person name="Subramaniam C."/>
            <person name="Tay Y."/>
            <person name="Dear P."/>
            <person name="Doerig C."/>
            <person name="Gruber A."/>
            <person name="Parkinson J."/>
            <person name="Shirley M."/>
            <person name="Wan K.L."/>
            <person name="Berriman M."/>
            <person name="Tomley F."/>
            <person name="Pain A."/>
        </authorList>
    </citation>
    <scope>NUCLEOTIDE SEQUENCE [LARGE SCALE GENOMIC DNA]</scope>
    <source>
        <strain evidence="4">Houghton</strain>
    </source>
</reference>
<feature type="compositionally biased region" description="Polar residues" evidence="2">
    <location>
        <begin position="59"/>
        <end position="71"/>
    </location>
</feature>
<feature type="compositionally biased region" description="Low complexity" evidence="2">
    <location>
        <begin position="590"/>
        <end position="600"/>
    </location>
</feature>
<feature type="compositionally biased region" description="Polar residues" evidence="2">
    <location>
        <begin position="636"/>
        <end position="650"/>
    </location>
</feature>
<evidence type="ECO:0000256" key="2">
    <source>
        <dbReference type="SAM" id="MobiDB-lite"/>
    </source>
</evidence>
<keyword evidence="1" id="KW-0863">Zinc-finger</keyword>
<dbReference type="OrthoDB" id="347319at2759"/>
<accession>U6N2R0</accession>
<feature type="compositionally biased region" description="Polar residues" evidence="2">
    <location>
        <begin position="799"/>
        <end position="810"/>
    </location>
</feature>
<dbReference type="VEuPathDB" id="ToxoDB:ENH_00062370"/>
<feature type="region of interest" description="Disordered" evidence="2">
    <location>
        <begin position="51"/>
        <end position="87"/>
    </location>
</feature>
<feature type="region of interest" description="Disordered" evidence="2">
    <location>
        <begin position="462"/>
        <end position="520"/>
    </location>
</feature>
<dbReference type="EMBL" id="HG725638">
    <property type="protein sequence ID" value="CDJ69019.1"/>
    <property type="molecule type" value="Genomic_DNA"/>
</dbReference>
<dbReference type="GO" id="GO:0008270">
    <property type="term" value="F:zinc ion binding"/>
    <property type="evidence" value="ECO:0007669"/>
    <property type="project" value="UniProtKB-KW"/>
</dbReference>
<dbReference type="AlphaFoldDB" id="U6N2R0"/>
<keyword evidence="5" id="KW-1185">Reference proteome</keyword>
<feature type="compositionally biased region" description="Basic and acidic residues" evidence="2">
    <location>
        <begin position="613"/>
        <end position="631"/>
    </location>
</feature>
<name>U6N2R0_9EIME</name>
<sequence length="1043" mass="111701">MERLQQPGASLSSMGLTRVEESPPAASRAPGWTVGMLRSVTEQWKISGAPESFCRDDQASSSLPQRGQATADQEFKPSADNSQESSWHQSLSCESLELPHRGYLESYATGSSCGTTCGSMGTLSSSASQFSAASPSRSVDTVLYQRTINAGSWAYLEDCHASLGSSAASVSRSSGSPAYGPSAFNHLPHNTAVTSAGVLPYTVLEEELPSLQVVLRSNPSVTFAERPQESGPRLGPPGHSTSPCRSAPMPSCKRRDGASARQSVHTPSTHTVRCGPFGPRTGSTPMMTPVGVPVTRHFDPLRASPFDLAKFDRRDPYRHFYIPVDCPLARRCCNGVCPLAHTKLEKIFHPIVYKTQRCQMAQVAQTGRCQYIHKCAFFHTEEDRQEAELHWKAWEAEWVSWRQQIDNLLLRHHKLEKEIRRKVEGIIKIRMPRPGSGDVIGRCLANLGVLTKCNEQQKAFIQQSSRGVGPGPKDSGLSSAVSSTTEKNFAEVEGANDGVSGVTHSIKRQSGAPNPPLEKQGGFCSVTEGTLFGCKAPVTAIGSTSRAAASQTESSLYTGPDWSYSGSGSVGSSHQCKQAGGLWGIVKTSSTGTSSISTSSPAASKEQGSLLWRAERASARAVSKAEQDSGDKGLSTVISSGRQQTTAVSTPNAASVVSETSRATSAAWLGDGQKLCGAKVAWTKERVASLESQGGSDGTLQCLEGASNCNCGQNISGLGRTLTGSLAAQDELLANQVPLAVAEGEESVLHATQASRILPYSLSGTQLDAVPQHVVQREYVARMEKLGSIAPPGSRISRDTCNTASVTSSRSEQRGGDRTHASRSSAFPSGPGYDGNTRPEAERKFDPASLLPFAESQLDDSEKKCLVRAPYRSADDDARNYKLEGPGFASYWSSEEQAAEGRIAIPEAHKTVVPSTEIDTAVRQPQSPLSGDCAPLSKDEWHFLMRNLNHLLRAAAEEILRLDTGRVRDTGSTDEQRQSKDQVNIEPSEQVAHDCTEGLRNAGPTHPEATLAVQDTNVSSPSRESKVPAETDTGFQPHQHAPD</sequence>
<feature type="compositionally biased region" description="Basic and acidic residues" evidence="2">
    <location>
        <begin position="967"/>
        <end position="980"/>
    </location>
</feature>
<dbReference type="InterPro" id="IPR000571">
    <property type="entry name" value="Znf_CCCH"/>
</dbReference>
<dbReference type="RefSeq" id="XP_013437486.1">
    <property type="nucleotide sequence ID" value="XM_013582032.1"/>
</dbReference>
<evidence type="ECO:0000313" key="5">
    <source>
        <dbReference type="Proteomes" id="UP000030754"/>
    </source>
</evidence>
<keyword evidence="1" id="KW-0479">Metal-binding</keyword>
<feature type="compositionally biased region" description="Polar residues" evidence="2">
    <location>
        <begin position="1013"/>
        <end position="1022"/>
    </location>
</feature>
<evidence type="ECO:0000256" key="1">
    <source>
        <dbReference type="PROSITE-ProRule" id="PRU00723"/>
    </source>
</evidence>
<feature type="region of interest" description="Disordered" evidence="2">
    <location>
        <begin position="223"/>
        <end position="285"/>
    </location>
</feature>
<dbReference type="PROSITE" id="PS50103">
    <property type="entry name" value="ZF_C3H1"/>
    <property type="match status" value="1"/>
</dbReference>
<feature type="zinc finger region" description="C3H1-type" evidence="1">
    <location>
        <begin position="353"/>
        <end position="382"/>
    </location>
</feature>
<evidence type="ECO:0000313" key="4">
    <source>
        <dbReference type="EMBL" id="CDJ69019.1"/>
    </source>
</evidence>
<feature type="compositionally biased region" description="Basic and acidic residues" evidence="2">
    <location>
        <begin position="811"/>
        <end position="820"/>
    </location>
</feature>
<feature type="region of interest" description="Disordered" evidence="2">
    <location>
        <begin position="789"/>
        <end position="841"/>
    </location>
</feature>
<feature type="region of interest" description="Disordered" evidence="2">
    <location>
        <begin position="967"/>
        <end position="1043"/>
    </location>
</feature>
<evidence type="ECO:0000259" key="3">
    <source>
        <dbReference type="PROSITE" id="PS50103"/>
    </source>
</evidence>
<reference evidence="4" key="2">
    <citation type="submission" date="2013-10" db="EMBL/GenBank/DDBJ databases">
        <authorList>
            <person name="Aslett M."/>
        </authorList>
    </citation>
    <scope>NUCLEOTIDE SEQUENCE [LARGE SCALE GENOMIC DNA]</scope>
    <source>
        <strain evidence="4">Houghton</strain>
    </source>
</reference>
<organism evidence="4 5">
    <name type="scientific">Eimeria necatrix</name>
    <dbReference type="NCBI Taxonomy" id="51315"/>
    <lineage>
        <taxon>Eukaryota</taxon>
        <taxon>Sar</taxon>
        <taxon>Alveolata</taxon>
        <taxon>Apicomplexa</taxon>
        <taxon>Conoidasida</taxon>
        <taxon>Coccidia</taxon>
        <taxon>Eucoccidiorida</taxon>
        <taxon>Eimeriorina</taxon>
        <taxon>Eimeriidae</taxon>
        <taxon>Eimeria</taxon>
    </lineage>
</organism>
<feature type="domain" description="C3H1-type" evidence="3">
    <location>
        <begin position="353"/>
        <end position="382"/>
    </location>
</feature>
<dbReference type="GeneID" id="25476375"/>
<keyword evidence="1" id="KW-0862">Zinc</keyword>
<feature type="compositionally biased region" description="Polar residues" evidence="2">
    <location>
        <begin position="260"/>
        <end position="271"/>
    </location>
</feature>
<gene>
    <name evidence="4" type="ORF">ENH_00062370</name>
</gene>
<feature type="region of interest" description="Disordered" evidence="2">
    <location>
        <begin position="590"/>
        <end position="650"/>
    </location>
</feature>
<feature type="region of interest" description="Disordered" evidence="2">
    <location>
        <begin position="1"/>
        <end position="34"/>
    </location>
</feature>